<comment type="subunit">
    <text evidence="9">Component of the nuclear pore complex (NPC).</text>
</comment>
<dbReference type="GO" id="GO:0031965">
    <property type="term" value="C:nuclear membrane"/>
    <property type="evidence" value="ECO:0007669"/>
    <property type="project" value="UniProtKB-UniRule"/>
</dbReference>
<keyword evidence="6 9" id="KW-0811">Translocation</keyword>
<evidence type="ECO:0000256" key="9">
    <source>
        <dbReference type="RuleBase" id="RU365073"/>
    </source>
</evidence>
<keyword evidence="9" id="KW-0472">Membrane</keyword>
<comment type="subcellular location">
    <subcellularLocation>
        <location evidence="1 9">Nucleus</location>
        <location evidence="1 9">Nuclear pore complex</location>
    </subcellularLocation>
</comment>
<dbReference type="GO" id="GO:0006606">
    <property type="term" value="P:protein import into nucleus"/>
    <property type="evidence" value="ECO:0007669"/>
    <property type="project" value="TreeGrafter"/>
</dbReference>
<comment type="caution">
    <text evidence="10">The sequence shown here is derived from an EMBL/GenBank/DDBJ whole genome shotgun (WGS) entry which is preliminary data.</text>
</comment>
<organism evidence="10 11">
    <name type="scientific">Allacma fusca</name>
    <dbReference type="NCBI Taxonomy" id="39272"/>
    <lineage>
        <taxon>Eukaryota</taxon>
        <taxon>Metazoa</taxon>
        <taxon>Ecdysozoa</taxon>
        <taxon>Arthropoda</taxon>
        <taxon>Hexapoda</taxon>
        <taxon>Collembola</taxon>
        <taxon>Symphypleona</taxon>
        <taxon>Sminthuridae</taxon>
        <taxon>Allacma</taxon>
    </lineage>
</organism>
<gene>
    <name evidence="10" type="ORF">AFUS01_LOCUS43516</name>
</gene>
<dbReference type="EMBL" id="CAJVCH010570065">
    <property type="protein sequence ID" value="CAG7833963.1"/>
    <property type="molecule type" value="Genomic_DNA"/>
</dbReference>
<dbReference type="AlphaFoldDB" id="A0A8J2LL53"/>
<name>A0A8J2LL53_9HEXA</name>
<evidence type="ECO:0000256" key="8">
    <source>
        <dbReference type="ARBA" id="ARBA00023242"/>
    </source>
</evidence>
<comment type="function">
    <text evidence="9">Functions as a component of the nuclear pore complex (NPC).</text>
</comment>
<comment type="similarity">
    <text evidence="2 9">Belongs to the nucleoporin Nup85 family.</text>
</comment>
<protein>
    <recommendedName>
        <fullName evidence="9">Nuclear pore complex protein Nup85</fullName>
    </recommendedName>
</protein>
<dbReference type="Proteomes" id="UP000708208">
    <property type="component" value="Unassembled WGS sequence"/>
</dbReference>
<evidence type="ECO:0000256" key="2">
    <source>
        <dbReference type="ARBA" id="ARBA00005573"/>
    </source>
</evidence>
<dbReference type="InterPro" id="IPR011502">
    <property type="entry name" value="Nucleoporin_Nup85"/>
</dbReference>
<dbReference type="PANTHER" id="PTHR13373:SF21">
    <property type="entry name" value="NUCLEAR PORE COMPLEX PROTEIN NUP85"/>
    <property type="match status" value="1"/>
</dbReference>
<dbReference type="GO" id="GO:0031080">
    <property type="term" value="C:nuclear pore outer ring"/>
    <property type="evidence" value="ECO:0007669"/>
    <property type="project" value="TreeGrafter"/>
</dbReference>
<keyword evidence="7 9" id="KW-0906">Nuclear pore complex</keyword>
<reference evidence="10" key="1">
    <citation type="submission" date="2021-06" db="EMBL/GenBank/DDBJ databases">
        <authorList>
            <person name="Hodson N. C."/>
            <person name="Mongue J. A."/>
            <person name="Jaron S. K."/>
        </authorList>
    </citation>
    <scope>NUCLEOTIDE SEQUENCE</scope>
</reference>
<keyword evidence="11" id="KW-1185">Reference proteome</keyword>
<dbReference type="GO" id="GO:0006406">
    <property type="term" value="P:mRNA export from nucleus"/>
    <property type="evidence" value="ECO:0007669"/>
    <property type="project" value="TreeGrafter"/>
</dbReference>
<keyword evidence="3 9" id="KW-0813">Transport</keyword>
<evidence type="ECO:0000256" key="5">
    <source>
        <dbReference type="ARBA" id="ARBA00022927"/>
    </source>
</evidence>
<dbReference type="Pfam" id="PF07575">
    <property type="entry name" value="Nucleopor_Nup85"/>
    <property type="match status" value="1"/>
</dbReference>
<dbReference type="OrthoDB" id="17644at2759"/>
<evidence type="ECO:0000256" key="6">
    <source>
        <dbReference type="ARBA" id="ARBA00023010"/>
    </source>
</evidence>
<keyword evidence="5 9" id="KW-0653">Protein transport</keyword>
<evidence type="ECO:0000313" key="10">
    <source>
        <dbReference type="EMBL" id="CAG7833963.1"/>
    </source>
</evidence>
<evidence type="ECO:0000256" key="3">
    <source>
        <dbReference type="ARBA" id="ARBA00022448"/>
    </source>
</evidence>
<evidence type="ECO:0000256" key="1">
    <source>
        <dbReference type="ARBA" id="ARBA00004567"/>
    </source>
</evidence>
<dbReference type="PANTHER" id="PTHR13373">
    <property type="entry name" value="FROUNT PROTEIN-RELATED"/>
    <property type="match status" value="1"/>
</dbReference>
<proteinExistence type="inferred from homology"/>
<dbReference type="GO" id="GO:0045893">
    <property type="term" value="P:positive regulation of DNA-templated transcription"/>
    <property type="evidence" value="ECO:0007669"/>
    <property type="project" value="TreeGrafter"/>
</dbReference>
<accession>A0A8J2LL53</accession>
<keyword evidence="8 9" id="KW-0539">Nucleus</keyword>
<evidence type="ECO:0000256" key="4">
    <source>
        <dbReference type="ARBA" id="ARBA00022816"/>
    </source>
</evidence>
<dbReference type="GO" id="GO:0017056">
    <property type="term" value="F:structural constituent of nuclear pore"/>
    <property type="evidence" value="ECO:0007669"/>
    <property type="project" value="TreeGrafter"/>
</dbReference>
<keyword evidence="4 9" id="KW-0509">mRNA transport</keyword>
<sequence length="633" mass="72614">MEVETKSNYGKVILDYGPSGLVIASVNKDSNSTASVNKDSNSTELRVLHALHLADNPFIKHFMISSSEIFCKLQEEANKLFPNTVPQSTVASYSRKYRGILRELVASFEEARDSSSASLYYNLEFVWHFCEIMFISSNPELPVLPYYSEWIHLNFDDSKVVVSHLEDELSEMDSENAKKMWGVIFKLVFHGKTKEAASYLSHMNPTNSPVVEEQIASMSELMRKRPVYHPTLHSVTNYERAWSAWKEEVELRMSHRIFFGHEELLFICKIMLGDDAAFENAKDKIDSWYEYLGMTLTYKYPTARPGSLKGHAKLVIEEFGFHDPANMVPMERVLLEAMDYNIVSVLRDMQLHWNYPWFTLHFADLVYCNGRFSSLKDIELESSSVGLLRDEFILDHGTTLMQHATMWQVGVRYLESIPDRGGWPVIKECIQRKKALTDFDTHKIISVAERFGFSGEIHGICRERALMKLKQGQKQDALLWSIKAGDGPLTTHILDILLVDGTCDIEQSLLESLRNALPCADRLLFLTGFCDFRKMMDRKDLRGAVSQLCHLIKENLIPTRMADKIALNIQHFKDRNTTFEDWQVSTLMEFLHTRVNPSEVGDDMFQKLNSVLLCNRAEGIVKSLNSAKIKLVK</sequence>
<evidence type="ECO:0000256" key="7">
    <source>
        <dbReference type="ARBA" id="ARBA00023132"/>
    </source>
</evidence>
<evidence type="ECO:0000313" key="11">
    <source>
        <dbReference type="Proteomes" id="UP000708208"/>
    </source>
</evidence>